<organism evidence="2 3">
    <name type="scientific">Streptococcus sobrinus W1703</name>
    <dbReference type="NCBI Taxonomy" id="1227275"/>
    <lineage>
        <taxon>Bacteria</taxon>
        <taxon>Bacillati</taxon>
        <taxon>Bacillota</taxon>
        <taxon>Bacilli</taxon>
        <taxon>Lactobacillales</taxon>
        <taxon>Streptococcaceae</taxon>
        <taxon>Streptococcus</taxon>
    </lineage>
</organism>
<evidence type="ECO:0000313" key="2">
    <source>
        <dbReference type="EMBL" id="ERJ74530.1"/>
    </source>
</evidence>
<dbReference type="EMBL" id="AWVA01000095">
    <property type="protein sequence ID" value="ERJ74530.1"/>
    <property type="molecule type" value="Genomic_DNA"/>
</dbReference>
<evidence type="ECO:0000313" key="3">
    <source>
        <dbReference type="Proteomes" id="UP000016617"/>
    </source>
</evidence>
<dbReference type="Proteomes" id="UP000016617">
    <property type="component" value="Unassembled WGS sequence"/>
</dbReference>
<protein>
    <submittedName>
        <fullName evidence="2">Uncharacterized protein</fullName>
    </submittedName>
</protein>
<name>U2J466_9STRE</name>
<keyword evidence="1" id="KW-0812">Transmembrane</keyword>
<keyword evidence="1" id="KW-0472">Membrane</keyword>
<keyword evidence="1" id="KW-1133">Transmembrane helix</keyword>
<reference evidence="2 3" key="1">
    <citation type="submission" date="2013-06" db="EMBL/GenBank/DDBJ databases">
        <authorList>
            <person name="Weinstock G."/>
            <person name="Sodergren E."/>
            <person name="Lobos E.A."/>
            <person name="Fulton L."/>
            <person name="Fulton R."/>
            <person name="Courtney L."/>
            <person name="Fronick C."/>
            <person name="O'Laughlin M."/>
            <person name="Godfrey J."/>
            <person name="Wilson R.M."/>
            <person name="Miner T."/>
            <person name="Farmer C."/>
            <person name="Delehaunty K."/>
            <person name="Cordes M."/>
            <person name="Minx P."/>
            <person name="Tomlinson C."/>
            <person name="Chen J."/>
            <person name="Wollam A."/>
            <person name="Pepin K.H."/>
            <person name="Bhonagiri V."/>
            <person name="Zhang X."/>
            <person name="Warren W."/>
            <person name="Mitreva M."/>
            <person name="Mardis E.R."/>
            <person name="Wilson R.K."/>
        </authorList>
    </citation>
    <scope>NUCLEOTIDE SEQUENCE [LARGE SCALE GENOMIC DNA]</scope>
    <source>
        <strain evidence="2 3">W1703</strain>
    </source>
</reference>
<gene>
    <name evidence="2" type="ORF">HMPREF1557_01578</name>
</gene>
<accession>U2J466</accession>
<dbReference type="AlphaFoldDB" id="U2J466"/>
<evidence type="ECO:0000256" key="1">
    <source>
        <dbReference type="SAM" id="Phobius"/>
    </source>
</evidence>
<sequence length="53" mass="6076">MKELIIGLLWLFSISTASRFSKRFGTKPAKIIAFFVNISASILVIAYYLFFNK</sequence>
<comment type="caution">
    <text evidence="2">The sequence shown here is derived from an EMBL/GenBank/DDBJ whole genome shotgun (WGS) entry which is preliminary data.</text>
</comment>
<proteinExistence type="predicted"/>
<dbReference type="HOGENOM" id="CLU_3066854_0_0_9"/>
<feature type="transmembrane region" description="Helical" evidence="1">
    <location>
        <begin position="29"/>
        <end position="50"/>
    </location>
</feature>